<dbReference type="PANTHER" id="PTHR43756">
    <property type="entry name" value="CHOLINE MONOOXYGENASE, CHLOROPLASTIC"/>
    <property type="match status" value="1"/>
</dbReference>
<dbReference type="InterPro" id="IPR015879">
    <property type="entry name" value="Ring_hydroxy_dOase_asu_C_dom"/>
</dbReference>
<dbReference type="AlphaFoldDB" id="A0A418YP57"/>
<comment type="cofactor">
    <cofactor evidence="1">
        <name>Fe cation</name>
        <dbReference type="ChEBI" id="CHEBI:24875"/>
    </cofactor>
</comment>
<protein>
    <submittedName>
        <fullName evidence="9">Rieske (2Fe-2S) protein</fullName>
    </submittedName>
</protein>
<dbReference type="CDD" id="cd08880">
    <property type="entry name" value="RHO_alpha_C_ahdA1c-like"/>
    <property type="match status" value="1"/>
</dbReference>
<dbReference type="Proteomes" id="UP000283469">
    <property type="component" value="Unassembled WGS sequence"/>
</dbReference>
<dbReference type="Pfam" id="PF00355">
    <property type="entry name" value="Rieske"/>
    <property type="match status" value="1"/>
</dbReference>
<gene>
    <name evidence="9" type="ORF">D0Z70_17450</name>
</gene>
<dbReference type="PROSITE" id="PS51296">
    <property type="entry name" value="RIESKE"/>
    <property type="match status" value="1"/>
</dbReference>
<evidence type="ECO:0000256" key="7">
    <source>
        <dbReference type="ARBA" id="ARBA00023027"/>
    </source>
</evidence>
<keyword evidence="3" id="KW-0479">Metal-binding</keyword>
<dbReference type="InterPro" id="IPR001663">
    <property type="entry name" value="Rng_hydr_dOase-A"/>
</dbReference>
<feature type="domain" description="Rieske" evidence="8">
    <location>
        <begin position="46"/>
        <end position="131"/>
    </location>
</feature>
<dbReference type="Pfam" id="PF00848">
    <property type="entry name" value="Ring_hydroxyl_A"/>
    <property type="match status" value="1"/>
</dbReference>
<evidence type="ECO:0000256" key="3">
    <source>
        <dbReference type="ARBA" id="ARBA00022723"/>
    </source>
</evidence>
<dbReference type="EMBL" id="QVRA01000019">
    <property type="protein sequence ID" value="RJG53019.1"/>
    <property type="molecule type" value="Genomic_DNA"/>
</dbReference>
<comment type="caution">
    <text evidence="9">The sequence shown here is derived from an EMBL/GenBank/DDBJ whole genome shotgun (WGS) entry which is preliminary data.</text>
</comment>
<dbReference type="InterPro" id="IPR036922">
    <property type="entry name" value="Rieske_2Fe-2S_sf"/>
</dbReference>
<keyword evidence="4" id="KW-0560">Oxidoreductase</keyword>
<keyword evidence="2" id="KW-0001">2Fe-2S</keyword>
<dbReference type="GO" id="GO:0016491">
    <property type="term" value="F:oxidoreductase activity"/>
    <property type="evidence" value="ECO:0007669"/>
    <property type="project" value="UniProtKB-KW"/>
</dbReference>
<keyword evidence="10" id="KW-1185">Reference proteome</keyword>
<evidence type="ECO:0000259" key="8">
    <source>
        <dbReference type="PROSITE" id="PS51296"/>
    </source>
</evidence>
<evidence type="ECO:0000256" key="2">
    <source>
        <dbReference type="ARBA" id="ARBA00022714"/>
    </source>
</evidence>
<dbReference type="SUPFAM" id="SSF55961">
    <property type="entry name" value="Bet v1-like"/>
    <property type="match status" value="1"/>
</dbReference>
<dbReference type="SUPFAM" id="SSF50022">
    <property type="entry name" value="ISP domain"/>
    <property type="match status" value="1"/>
</dbReference>
<dbReference type="InterPro" id="IPR017941">
    <property type="entry name" value="Rieske_2Fe-2S"/>
</dbReference>
<name>A0A418YP57_9SPHN</name>
<accession>A0A418YP57</accession>
<keyword evidence="6" id="KW-0411">Iron-sulfur</keyword>
<evidence type="ECO:0000256" key="6">
    <source>
        <dbReference type="ARBA" id="ARBA00023014"/>
    </source>
</evidence>
<dbReference type="PANTHER" id="PTHR43756:SF5">
    <property type="entry name" value="CHOLINE MONOOXYGENASE, CHLOROPLASTIC"/>
    <property type="match status" value="1"/>
</dbReference>
<proteinExistence type="predicted"/>
<keyword evidence="7" id="KW-0520">NAD</keyword>
<evidence type="ECO:0000256" key="4">
    <source>
        <dbReference type="ARBA" id="ARBA00023002"/>
    </source>
</evidence>
<dbReference type="GO" id="GO:0005506">
    <property type="term" value="F:iron ion binding"/>
    <property type="evidence" value="ECO:0007669"/>
    <property type="project" value="InterPro"/>
</dbReference>
<dbReference type="InterPro" id="IPR015881">
    <property type="entry name" value="ARHD_Rieske_2Fe_2S"/>
</dbReference>
<keyword evidence="5" id="KW-0408">Iron</keyword>
<dbReference type="PROSITE" id="PS00570">
    <property type="entry name" value="RING_HYDROXYL_ALPHA"/>
    <property type="match status" value="1"/>
</dbReference>
<organism evidence="9 10">
    <name type="scientific">Sphingobium terrigena</name>
    <dbReference type="NCBI Taxonomy" id="2304063"/>
    <lineage>
        <taxon>Bacteria</taxon>
        <taxon>Pseudomonadati</taxon>
        <taxon>Pseudomonadota</taxon>
        <taxon>Alphaproteobacteria</taxon>
        <taxon>Sphingomonadales</taxon>
        <taxon>Sphingomonadaceae</taxon>
        <taxon>Sphingobium</taxon>
    </lineage>
</organism>
<dbReference type="Gene3D" id="3.90.380.10">
    <property type="entry name" value="Naphthalene 1,2-dioxygenase Alpha Subunit, Chain A, domain 1"/>
    <property type="match status" value="1"/>
</dbReference>
<dbReference type="RefSeq" id="WP_088189945.1">
    <property type="nucleotide sequence ID" value="NZ_QVRA01000019.1"/>
</dbReference>
<dbReference type="CDD" id="cd03545">
    <property type="entry name" value="Rieske_RO_Alpha_OHBDO_like"/>
    <property type="match status" value="1"/>
</dbReference>
<evidence type="ECO:0000256" key="5">
    <source>
        <dbReference type="ARBA" id="ARBA00023004"/>
    </source>
</evidence>
<reference evidence="9 10" key="1">
    <citation type="submission" date="2018-08" db="EMBL/GenBank/DDBJ databases">
        <title>Sphingobium sp. EO9.</title>
        <authorList>
            <person name="Park Y."/>
            <person name="Kim K.H."/>
            <person name="Jeon C.O."/>
        </authorList>
    </citation>
    <scope>NUCLEOTIDE SEQUENCE [LARGE SCALE GENOMIC DNA]</scope>
    <source>
        <strain evidence="9 10">EO9</strain>
    </source>
</reference>
<evidence type="ECO:0000313" key="10">
    <source>
        <dbReference type="Proteomes" id="UP000283469"/>
    </source>
</evidence>
<sequence length="420" mass="46823">MVETALKDKVASETTGTAGYRVPYRVFTDPAYYRREQEQIFQGETWSFVALEAEVPEAGDFKSTFIGETPVIVTRASDGRVHVMVNRCAHRGAMVCREVRGNRPNLECVYHQWAYDLEGNLVGVPFRRGLKGQGGMPSDFDMKQHGLKKLRAGSVDGLVFATFSETVEPLTDFLGPIVVEQIARIMCKPIKVLGDQRQKVHGNWKLYAENTRDPYHASLLHLFHNTFGLYRSTQTGKSVMDASKRHSLLYSIAASNDDASDKKAYGDSRTFDTEFKLQDMSLLKGRQEFDDGVSLVILAVFPNLVLQQIQNTLAVRQIVTQGTNAFELVWTHFGYADDDAEMQSIRQKQANLIGPAGLISMEDGEAVEIVQRSIIGENDATSYIAMGGGSPDDADHLVTEGAIIGFWHNYEKLVGYEFNS</sequence>
<dbReference type="InterPro" id="IPR043264">
    <property type="entry name" value="AhdA1c-like_alpha_C"/>
</dbReference>
<dbReference type="OrthoDB" id="7456916at2"/>
<dbReference type="GO" id="GO:0051537">
    <property type="term" value="F:2 iron, 2 sulfur cluster binding"/>
    <property type="evidence" value="ECO:0007669"/>
    <property type="project" value="UniProtKB-KW"/>
</dbReference>
<dbReference type="Gene3D" id="2.102.10.10">
    <property type="entry name" value="Rieske [2Fe-2S] iron-sulphur domain"/>
    <property type="match status" value="1"/>
</dbReference>
<dbReference type="PRINTS" id="PR00090">
    <property type="entry name" value="RNGDIOXGNASE"/>
</dbReference>
<evidence type="ECO:0000313" key="9">
    <source>
        <dbReference type="EMBL" id="RJG53019.1"/>
    </source>
</evidence>
<evidence type="ECO:0000256" key="1">
    <source>
        <dbReference type="ARBA" id="ARBA00001962"/>
    </source>
</evidence>